<evidence type="ECO:0000259" key="1">
    <source>
        <dbReference type="Pfam" id="PF00899"/>
    </source>
</evidence>
<dbReference type="Proteomes" id="UP000284416">
    <property type="component" value="Unassembled WGS sequence"/>
</dbReference>
<accession>A0A417YPT9</accession>
<feature type="domain" description="THIF-type NAD/FAD binding fold" evidence="1">
    <location>
        <begin position="17"/>
        <end position="138"/>
    </location>
</feature>
<dbReference type="Gene3D" id="3.40.50.720">
    <property type="entry name" value="NAD(P)-binding Rossmann-like Domain"/>
    <property type="match status" value="1"/>
</dbReference>
<dbReference type="SUPFAM" id="SSF69572">
    <property type="entry name" value="Activating enzymes of the ubiquitin-like proteins"/>
    <property type="match status" value="1"/>
</dbReference>
<comment type="caution">
    <text evidence="2">The sequence shown here is derived from an EMBL/GenBank/DDBJ whole genome shotgun (WGS) entry which is preliminary data.</text>
</comment>
<dbReference type="CDD" id="cd01483">
    <property type="entry name" value="E1_enzyme_family"/>
    <property type="match status" value="1"/>
</dbReference>
<gene>
    <name evidence="2" type="ORF">D1B31_17980</name>
</gene>
<dbReference type="EMBL" id="QWEG01000012">
    <property type="protein sequence ID" value="RHW35978.1"/>
    <property type="molecule type" value="Genomic_DNA"/>
</dbReference>
<dbReference type="OrthoDB" id="1842861at2"/>
<dbReference type="AlphaFoldDB" id="A0A417YPT9"/>
<dbReference type="InterPro" id="IPR000594">
    <property type="entry name" value="ThiF_NAD_FAD-bd"/>
</dbReference>
<dbReference type="GO" id="GO:0008641">
    <property type="term" value="F:ubiquitin-like modifier activating enzyme activity"/>
    <property type="evidence" value="ECO:0007669"/>
    <property type="project" value="InterPro"/>
</dbReference>
<organism evidence="2 3">
    <name type="scientific">Neobacillus notoginsengisoli</name>
    <dbReference type="NCBI Taxonomy" id="1578198"/>
    <lineage>
        <taxon>Bacteria</taxon>
        <taxon>Bacillati</taxon>
        <taxon>Bacillota</taxon>
        <taxon>Bacilli</taxon>
        <taxon>Bacillales</taxon>
        <taxon>Bacillaceae</taxon>
        <taxon>Neobacillus</taxon>
    </lineage>
</organism>
<reference evidence="2 3" key="1">
    <citation type="journal article" date="2017" name="Int. J. Syst. Evol. Microbiol.">
        <title>Bacillus notoginsengisoli sp. nov., a novel bacterium isolated from the rhizosphere of Panax notoginseng.</title>
        <authorList>
            <person name="Zhang M.Y."/>
            <person name="Cheng J."/>
            <person name="Cai Y."/>
            <person name="Zhang T.Y."/>
            <person name="Wu Y.Y."/>
            <person name="Manikprabhu D."/>
            <person name="Li W.J."/>
            <person name="Zhang Y.X."/>
        </authorList>
    </citation>
    <scope>NUCLEOTIDE SEQUENCE [LARGE SCALE GENOMIC DNA]</scope>
    <source>
        <strain evidence="2 3">JCM 30743</strain>
    </source>
</reference>
<dbReference type="RefSeq" id="WP_118922994.1">
    <property type="nucleotide sequence ID" value="NZ_QWEG01000012.1"/>
</dbReference>
<evidence type="ECO:0000313" key="3">
    <source>
        <dbReference type="Proteomes" id="UP000284416"/>
    </source>
</evidence>
<protein>
    <submittedName>
        <fullName evidence="2">Thiamine biosynthesis protein ThiF</fullName>
    </submittedName>
</protein>
<keyword evidence="3" id="KW-1185">Reference proteome</keyword>
<name>A0A417YPT9_9BACI</name>
<dbReference type="Pfam" id="PF00899">
    <property type="entry name" value="ThiF"/>
    <property type="match status" value="1"/>
</dbReference>
<evidence type="ECO:0000313" key="2">
    <source>
        <dbReference type="EMBL" id="RHW35978.1"/>
    </source>
</evidence>
<dbReference type="InterPro" id="IPR035985">
    <property type="entry name" value="Ubiquitin-activating_enz"/>
</dbReference>
<proteinExistence type="predicted"/>
<sequence>MARITVDLKKGRSFYPHIVVVGAGGNGAYVIQQVAQMLSIFNIWGKLVIADYDHFEEKNLANQLCLRSDIGKNKAEALAKRYRSAYQIDISTYSASYVEDVETLTNLFNTDYEGCHGWTTSYLPILISCVDNNYSRQIFHQFFEQVHNLLYIDIGNESVRVPNDFRLRPKEQWTADEIDAYEKSGYTGQLVCGLKVNGSVICDPIASVFPDILDDKDEIAPSQLSCTQLAASDPQRVITNRYSSLAASTILNEIFELGTLSTHKIFYHSKRGYMRSEPIQAEV</sequence>